<evidence type="ECO:0000313" key="6">
    <source>
        <dbReference type="Proteomes" id="UP000520814"/>
    </source>
</evidence>
<keyword evidence="2" id="KW-0328">Glycosyltransferase</keyword>
<evidence type="ECO:0000256" key="1">
    <source>
        <dbReference type="ARBA" id="ARBA00009481"/>
    </source>
</evidence>
<evidence type="ECO:0000313" key="5">
    <source>
        <dbReference type="EMBL" id="MBB6052201.1"/>
    </source>
</evidence>
<organism evidence="5 6">
    <name type="scientific">Armatimonas rosea</name>
    <dbReference type="NCBI Taxonomy" id="685828"/>
    <lineage>
        <taxon>Bacteria</taxon>
        <taxon>Bacillati</taxon>
        <taxon>Armatimonadota</taxon>
        <taxon>Armatimonadia</taxon>
        <taxon>Armatimonadales</taxon>
        <taxon>Armatimonadaceae</taxon>
        <taxon>Armatimonas</taxon>
    </lineage>
</organism>
<evidence type="ECO:0000259" key="4">
    <source>
        <dbReference type="PROSITE" id="PS50206"/>
    </source>
</evidence>
<dbReference type="Pfam" id="PF00534">
    <property type="entry name" value="Glycos_transf_1"/>
    <property type="match status" value="1"/>
</dbReference>
<accession>A0A7W9W8F2</accession>
<dbReference type="Gene3D" id="3.40.50.2000">
    <property type="entry name" value="Glycogen Phosphorylase B"/>
    <property type="match status" value="2"/>
</dbReference>
<sequence length="426" mass="45802">MRLVYLTTGTGSFYCGSCMRDNALVRALRARGHDALLVPMYLPLTLDEASAADNVPVFFGGINSYLQQVSPLFRKTPRWVDKLFDAPGMLAAAGKRSGMTRASELGPMTLSMLQGEEGNQVKELERLVAFLADEKPDWVVLSNALLIGMGRRIREATGAKIACTLQGEDGFLDALGAPYSEQCWKLIGERGSEFDALIPVSHYHGGLMQRRAGLPSERLHVVYNGIDLTGYTPRSVPPQELTLGYLARMYEPKGLGTLVDAFLLLAPRVPALRLAVAGAQVGYDPTYVAQLTAKLTAAGLGDRVRWLPNISREEKIQFLQSLTVLSVPATYGESFGLYVIEALAAGVPVVQPRHAVFPELLAQTRGGLLYDPLTPAALADALESLVTDPQAAFALGAEGQKAVFARFGVDTMAQGVEAALRHGAAG</sequence>
<keyword evidence="6" id="KW-1185">Reference proteome</keyword>
<keyword evidence="3 5" id="KW-0808">Transferase</keyword>
<dbReference type="InterPro" id="IPR001763">
    <property type="entry name" value="Rhodanese-like_dom"/>
</dbReference>
<gene>
    <name evidence="5" type="ORF">HNQ39_004022</name>
</gene>
<protein>
    <submittedName>
        <fullName evidence="5">Glycosyltransferase involved in cell wall biosynthesis</fullName>
    </submittedName>
</protein>
<dbReference type="AlphaFoldDB" id="A0A7W9W8F2"/>
<evidence type="ECO:0000256" key="3">
    <source>
        <dbReference type="ARBA" id="ARBA00022679"/>
    </source>
</evidence>
<name>A0A7W9W8F2_ARMRO</name>
<reference evidence="5 6" key="1">
    <citation type="submission" date="2020-08" db="EMBL/GenBank/DDBJ databases">
        <title>Genomic Encyclopedia of Type Strains, Phase IV (KMG-IV): sequencing the most valuable type-strain genomes for metagenomic binning, comparative biology and taxonomic classification.</title>
        <authorList>
            <person name="Goeker M."/>
        </authorList>
    </citation>
    <scope>NUCLEOTIDE SEQUENCE [LARGE SCALE GENOMIC DNA]</scope>
    <source>
        <strain evidence="5 6">DSM 23562</strain>
    </source>
</reference>
<dbReference type="PANTHER" id="PTHR12526">
    <property type="entry name" value="GLYCOSYLTRANSFERASE"/>
    <property type="match status" value="1"/>
</dbReference>
<dbReference type="Pfam" id="PF13439">
    <property type="entry name" value="Glyco_transf_4"/>
    <property type="match status" value="1"/>
</dbReference>
<evidence type="ECO:0000256" key="2">
    <source>
        <dbReference type="ARBA" id="ARBA00022676"/>
    </source>
</evidence>
<comment type="caution">
    <text evidence="5">The sequence shown here is derived from an EMBL/GenBank/DDBJ whole genome shotgun (WGS) entry which is preliminary data.</text>
</comment>
<comment type="similarity">
    <text evidence="1">Belongs to the glycosyltransferase group 1 family. Glycosyltransferase 4 subfamily.</text>
</comment>
<dbReference type="EMBL" id="JACHGW010000004">
    <property type="protein sequence ID" value="MBB6052201.1"/>
    <property type="molecule type" value="Genomic_DNA"/>
</dbReference>
<feature type="domain" description="Rhodanese" evidence="4">
    <location>
        <begin position="13"/>
        <end position="74"/>
    </location>
</feature>
<dbReference type="PROSITE" id="PS50206">
    <property type="entry name" value="RHODANESE_3"/>
    <property type="match status" value="1"/>
</dbReference>
<proteinExistence type="inferred from homology"/>
<dbReference type="GO" id="GO:0016757">
    <property type="term" value="F:glycosyltransferase activity"/>
    <property type="evidence" value="ECO:0007669"/>
    <property type="project" value="UniProtKB-KW"/>
</dbReference>
<dbReference type="SUPFAM" id="SSF53756">
    <property type="entry name" value="UDP-Glycosyltransferase/glycogen phosphorylase"/>
    <property type="match status" value="1"/>
</dbReference>
<dbReference type="RefSeq" id="WP_184200801.1">
    <property type="nucleotide sequence ID" value="NZ_JACHGW010000004.1"/>
</dbReference>
<dbReference type="PANTHER" id="PTHR12526:SF640">
    <property type="entry name" value="COLANIC ACID BIOSYNTHESIS GLYCOSYLTRANSFERASE WCAL-RELATED"/>
    <property type="match status" value="1"/>
</dbReference>
<dbReference type="CDD" id="cd03801">
    <property type="entry name" value="GT4_PimA-like"/>
    <property type="match status" value="1"/>
</dbReference>
<dbReference type="InterPro" id="IPR028098">
    <property type="entry name" value="Glyco_trans_4-like_N"/>
</dbReference>
<dbReference type="InterPro" id="IPR001296">
    <property type="entry name" value="Glyco_trans_1"/>
</dbReference>
<dbReference type="Proteomes" id="UP000520814">
    <property type="component" value="Unassembled WGS sequence"/>
</dbReference>